<evidence type="ECO:0000313" key="3">
    <source>
        <dbReference type="Proteomes" id="UP001430377"/>
    </source>
</evidence>
<feature type="transmembrane region" description="Helical" evidence="1">
    <location>
        <begin position="21"/>
        <end position="40"/>
    </location>
</feature>
<dbReference type="RefSeq" id="WP_220616905.1">
    <property type="nucleotide sequence ID" value="NZ_RKLR01000001.1"/>
</dbReference>
<dbReference type="AlphaFoldDB" id="A0AAW4PMG9"/>
<evidence type="ECO:0000256" key="1">
    <source>
        <dbReference type="SAM" id="Phobius"/>
    </source>
</evidence>
<accession>A0AAW4PMG9</accession>
<sequence>MTRLSPTSLAYGTSTTDNRTLGSTLAFPLVLVTLVLVASYPVSTTAVLLAVGTLTKATQLGLAAVVRRAGDRIGRFELPGVGTVSIRISPR</sequence>
<dbReference type="Proteomes" id="UP001430377">
    <property type="component" value="Unassembled WGS sequence"/>
</dbReference>
<keyword evidence="3" id="KW-1185">Reference proteome</keyword>
<comment type="caution">
    <text evidence="2">The sequence shown here is derived from an EMBL/GenBank/DDBJ whole genome shotgun (WGS) entry which is preliminary data.</text>
</comment>
<organism evidence="2 3">
    <name type="scientific">Haloarcula rubra</name>
    <dbReference type="NCBI Taxonomy" id="2487747"/>
    <lineage>
        <taxon>Archaea</taxon>
        <taxon>Methanobacteriati</taxon>
        <taxon>Methanobacteriota</taxon>
        <taxon>Stenosarchaea group</taxon>
        <taxon>Halobacteria</taxon>
        <taxon>Halobacteriales</taxon>
        <taxon>Haloarculaceae</taxon>
        <taxon>Haloarcula</taxon>
    </lineage>
</organism>
<gene>
    <name evidence="2" type="ORF">EGH21_02570</name>
</gene>
<proteinExistence type="predicted"/>
<keyword evidence="1" id="KW-0812">Transmembrane</keyword>
<name>A0AAW4PMG9_9EURY</name>
<keyword evidence="1" id="KW-1133">Transmembrane helix</keyword>
<feature type="transmembrane region" description="Helical" evidence="1">
    <location>
        <begin position="46"/>
        <end position="66"/>
    </location>
</feature>
<reference evidence="2 3" key="1">
    <citation type="submission" date="2021-06" db="EMBL/GenBank/DDBJ databases">
        <title>Halomicroarcula sp. a new haloarchaeum isolated from saline soil.</title>
        <authorList>
            <person name="Duran-Viseras A."/>
            <person name="Sanchez-Porro C."/>
            <person name="Ventosa A."/>
        </authorList>
    </citation>
    <scope>NUCLEOTIDE SEQUENCE [LARGE SCALE GENOMIC DNA]</scope>
    <source>
        <strain evidence="2 3">F13</strain>
    </source>
</reference>
<evidence type="ECO:0000313" key="2">
    <source>
        <dbReference type="EMBL" id="MBX0321909.1"/>
    </source>
</evidence>
<dbReference type="EMBL" id="RKLR01000001">
    <property type="protein sequence ID" value="MBX0321909.1"/>
    <property type="molecule type" value="Genomic_DNA"/>
</dbReference>
<protein>
    <submittedName>
        <fullName evidence="2">Uncharacterized protein</fullName>
    </submittedName>
</protein>
<keyword evidence="1" id="KW-0472">Membrane</keyword>